<dbReference type="PROSITE" id="PS51257">
    <property type="entry name" value="PROKAR_LIPOPROTEIN"/>
    <property type="match status" value="1"/>
</dbReference>
<dbReference type="AlphaFoldDB" id="A0A9D9IFI3"/>
<proteinExistence type="predicted"/>
<dbReference type="EMBL" id="JADIMB010000126">
    <property type="protein sequence ID" value="MBO8471818.1"/>
    <property type="molecule type" value="Genomic_DNA"/>
</dbReference>
<protein>
    <recommendedName>
        <fullName evidence="3">Lipocalin-like domain-containing protein</fullName>
    </recommendedName>
</protein>
<reference evidence="1" key="2">
    <citation type="journal article" date="2021" name="PeerJ">
        <title>Extensive microbial diversity within the chicken gut microbiome revealed by metagenomics and culture.</title>
        <authorList>
            <person name="Gilroy R."/>
            <person name="Ravi A."/>
            <person name="Getino M."/>
            <person name="Pursley I."/>
            <person name="Horton D.L."/>
            <person name="Alikhan N.F."/>
            <person name="Baker D."/>
            <person name="Gharbi K."/>
            <person name="Hall N."/>
            <person name="Watson M."/>
            <person name="Adriaenssens E.M."/>
            <person name="Foster-Nyarko E."/>
            <person name="Jarju S."/>
            <person name="Secka A."/>
            <person name="Antonio M."/>
            <person name="Oren A."/>
            <person name="Chaudhuri R.R."/>
            <person name="La Ragione R."/>
            <person name="Hildebrand F."/>
            <person name="Pallen M.J."/>
        </authorList>
    </citation>
    <scope>NUCLEOTIDE SEQUENCE</scope>
    <source>
        <strain evidence="1">B2-22910</strain>
    </source>
</reference>
<evidence type="ECO:0000313" key="1">
    <source>
        <dbReference type="EMBL" id="MBO8471818.1"/>
    </source>
</evidence>
<name>A0A9D9IFI3_9BACT</name>
<organism evidence="1 2">
    <name type="scientific">Candidatus Cryptobacteroides faecavium</name>
    <dbReference type="NCBI Taxonomy" id="2840762"/>
    <lineage>
        <taxon>Bacteria</taxon>
        <taxon>Pseudomonadati</taxon>
        <taxon>Bacteroidota</taxon>
        <taxon>Bacteroidia</taxon>
        <taxon>Bacteroidales</taxon>
        <taxon>Candidatus Cryptobacteroides</taxon>
    </lineage>
</organism>
<evidence type="ECO:0008006" key="3">
    <source>
        <dbReference type="Google" id="ProtNLM"/>
    </source>
</evidence>
<gene>
    <name evidence="1" type="ORF">IAB82_08505</name>
</gene>
<evidence type="ECO:0000313" key="2">
    <source>
        <dbReference type="Proteomes" id="UP000823603"/>
    </source>
</evidence>
<dbReference type="Proteomes" id="UP000823603">
    <property type="component" value="Unassembled WGS sequence"/>
</dbReference>
<accession>A0A9D9IFI3</accession>
<comment type="caution">
    <text evidence="1">The sequence shown here is derived from an EMBL/GenBank/DDBJ whole genome shotgun (WGS) entry which is preliminary data.</text>
</comment>
<reference evidence="1" key="1">
    <citation type="submission" date="2020-10" db="EMBL/GenBank/DDBJ databases">
        <authorList>
            <person name="Gilroy R."/>
        </authorList>
    </citation>
    <scope>NUCLEOTIDE SEQUENCE</scope>
    <source>
        <strain evidence="1">B2-22910</strain>
    </source>
</reference>
<sequence>MAIEKGGKDMDTTRIAALFILCASLAGACGCTRNGGPEGQDGEAGPVTGQWHLESWGVLTQEQADVYVSFGEDGTFDLYQRVYTTWYEHYDGTYTQHDGLLSGTYSDGTAWGSEYTVLVSADKSTMTLTGASDASDVSVYRAGTIPEEILSGALLSKAAPDAEAGFRAL</sequence>